<dbReference type="Pfam" id="PF08207">
    <property type="entry name" value="EFP_N"/>
    <property type="match status" value="1"/>
</dbReference>
<dbReference type="AlphaFoldDB" id="A0A2M7GUD3"/>
<organism evidence="12 13">
    <name type="scientific">bacterium (Candidatus Ratteibacteria) CG15_BIG_FIL_POST_REV_8_21_14_020_41_12</name>
    <dbReference type="NCBI Taxonomy" id="2014291"/>
    <lineage>
        <taxon>Bacteria</taxon>
        <taxon>Candidatus Ratteibacteria</taxon>
    </lineage>
</organism>
<evidence type="ECO:0000256" key="2">
    <source>
        <dbReference type="ARBA" id="ARBA00004815"/>
    </source>
</evidence>
<dbReference type="UniPathway" id="UPA00345"/>
<evidence type="ECO:0000256" key="7">
    <source>
        <dbReference type="HAMAP-Rule" id="MF_00141"/>
    </source>
</evidence>
<dbReference type="GO" id="GO:0005829">
    <property type="term" value="C:cytosol"/>
    <property type="evidence" value="ECO:0007669"/>
    <property type="project" value="UniProtKB-ARBA"/>
</dbReference>
<dbReference type="Gene3D" id="2.30.30.30">
    <property type="match status" value="1"/>
</dbReference>
<proteinExistence type="inferred from homology"/>
<dbReference type="EMBL" id="PFFY01000365">
    <property type="protein sequence ID" value="PIW30917.1"/>
    <property type="molecule type" value="Genomic_DNA"/>
</dbReference>
<evidence type="ECO:0000256" key="9">
    <source>
        <dbReference type="RuleBase" id="RU004389"/>
    </source>
</evidence>
<dbReference type="CDD" id="cd05794">
    <property type="entry name" value="S1_EF-P_repeat_2"/>
    <property type="match status" value="1"/>
</dbReference>
<dbReference type="InterPro" id="IPR011768">
    <property type="entry name" value="Transl_elongation_fac_P"/>
</dbReference>
<dbReference type="Proteomes" id="UP000230025">
    <property type="component" value="Unassembled WGS sequence"/>
</dbReference>
<name>A0A2M7GUD3_9BACT</name>
<dbReference type="GO" id="GO:0003746">
    <property type="term" value="F:translation elongation factor activity"/>
    <property type="evidence" value="ECO:0007669"/>
    <property type="project" value="UniProtKB-UniRule"/>
</dbReference>
<evidence type="ECO:0000259" key="11">
    <source>
        <dbReference type="SMART" id="SM01185"/>
    </source>
</evidence>
<dbReference type="GO" id="GO:0043043">
    <property type="term" value="P:peptide biosynthetic process"/>
    <property type="evidence" value="ECO:0007669"/>
    <property type="project" value="InterPro"/>
</dbReference>
<accession>A0A2M7GUD3</accession>
<feature type="domain" description="Elongation factor P C-terminal" evidence="10">
    <location>
        <begin position="131"/>
        <end position="186"/>
    </location>
</feature>
<evidence type="ECO:0000256" key="1">
    <source>
        <dbReference type="ARBA" id="ARBA00004496"/>
    </source>
</evidence>
<dbReference type="SMART" id="SM00841">
    <property type="entry name" value="Elong-fact-P_C"/>
    <property type="match status" value="1"/>
</dbReference>
<feature type="domain" description="Translation elongation factor P/YeiP central" evidence="11">
    <location>
        <begin position="69"/>
        <end position="123"/>
    </location>
</feature>
<comment type="caution">
    <text evidence="12">The sequence shown here is derived from an EMBL/GenBank/DDBJ whole genome shotgun (WGS) entry which is preliminary data.</text>
</comment>
<dbReference type="FunFam" id="2.40.50.140:FF:000009">
    <property type="entry name" value="Elongation factor P"/>
    <property type="match status" value="1"/>
</dbReference>
<evidence type="ECO:0000313" key="13">
    <source>
        <dbReference type="Proteomes" id="UP000230025"/>
    </source>
</evidence>
<dbReference type="Pfam" id="PF01132">
    <property type="entry name" value="EFP"/>
    <property type="match status" value="1"/>
</dbReference>
<dbReference type="InterPro" id="IPR020599">
    <property type="entry name" value="Transl_elong_fac_P/YeiP"/>
</dbReference>
<keyword evidence="5 7" id="KW-0251">Elongation factor</keyword>
<dbReference type="InterPro" id="IPR001059">
    <property type="entry name" value="Transl_elong_P/YeiP_cen"/>
</dbReference>
<dbReference type="InterPro" id="IPR013185">
    <property type="entry name" value="Transl_elong_KOW-like"/>
</dbReference>
<dbReference type="NCBIfam" id="TIGR00038">
    <property type="entry name" value="efp"/>
    <property type="match status" value="1"/>
</dbReference>
<evidence type="ECO:0000256" key="6">
    <source>
        <dbReference type="ARBA" id="ARBA00022917"/>
    </source>
</evidence>
<dbReference type="SUPFAM" id="SSF50249">
    <property type="entry name" value="Nucleic acid-binding proteins"/>
    <property type="match status" value="2"/>
</dbReference>
<dbReference type="PANTHER" id="PTHR30053:SF12">
    <property type="entry name" value="ELONGATION FACTOR P (EF-P) FAMILY PROTEIN"/>
    <property type="match status" value="1"/>
</dbReference>
<reference evidence="13" key="1">
    <citation type="submission" date="2017-09" db="EMBL/GenBank/DDBJ databases">
        <title>Depth-based differentiation of microbial function through sediment-hosted aquifers and enrichment of novel symbionts in the deep terrestrial subsurface.</title>
        <authorList>
            <person name="Probst A.J."/>
            <person name="Ladd B."/>
            <person name="Jarett J.K."/>
            <person name="Geller-Mcgrath D.E."/>
            <person name="Sieber C.M.K."/>
            <person name="Emerson J.B."/>
            <person name="Anantharaman K."/>
            <person name="Thomas B.C."/>
            <person name="Malmstrom R."/>
            <person name="Stieglmeier M."/>
            <person name="Klingl A."/>
            <person name="Woyke T."/>
            <person name="Ryan C.M."/>
            <person name="Banfield J.F."/>
        </authorList>
    </citation>
    <scope>NUCLEOTIDE SEQUENCE [LARGE SCALE GENOMIC DNA]</scope>
</reference>
<evidence type="ECO:0000256" key="8">
    <source>
        <dbReference type="NCBIfam" id="TIGR00038"/>
    </source>
</evidence>
<dbReference type="InterPro" id="IPR015365">
    <property type="entry name" value="Elong-fact-P_C"/>
</dbReference>
<dbReference type="CDD" id="cd04470">
    <property type="entry name" value="S1_EF-P_repeat_1"/>
    <property type="match status" value="1"/>
</dbReference>
<evidence type="ECO:0000256" key="5">
    <source>
        <dbReference type="ARBA" id="ARBA00022768"/>
    </source>
</evidence>
<dbReference type="Gene3D" id="2.40.50.140">
    <property type="entry name" value="Nucleic acid-binding proteins"/>
    <property type="match status" value="2"/>
</dbReference>
<evidence type="ECO:0000256" key="4">
    <source>
        <dbReference type="ARBA" id="ARBA00022490"/>
    </source>
</evidence>
<sequence>MLKMIANELKNGMVIEVEGNLYSVVQPNHVKPGKGPAYVRCKLKDIERAKIVEKTFRSTEKVTAAVLEEKKVDYLYRKGDQYYFMDLDNFEEVIIDENFLKEKKGFLKESSPVTLLKYQGKLIDVLLPTFIDLKVVKAEPGVKGNTVSAAKKRITLETGLSVEVPLFVNNGDLLRIDTRTGKYVTRI</sequence>
<comment type="subcellular location">
    <subcellularLocation>
        <location evidence="1 7">Cytoplasm</location>
    </subcellularLocation>
</comment>
<dbReference type="HAMAP" id="MF_00141">
    <property type="entry name" value="EF_P"/>
    <property type="match status" value="1"/>
</dbReference>
<keyword evidence="6 7" id="KW-0648">Protein biosynthesis</keyword>
<evidence type="ECO:0000313" key="12">
    <source>
        <dbReference type="EMBL" id="PIW30917.1"/>
    </source>
</evidence>
<comment type="function">
    <text evidence="7">Involved in peptide bond synthesis. Stimulates efficient translation and peptide-bond synthesis on native or reconstituted 70S ribosomes in vitro. Probably functions indirectly by altering the affinity of the ribosome for aminoacyl-tRNA, thus increasing their reactivity as acceptors for peptidyl transferase.</text>
</comment>
<dbReference type="Pfam" id="PF09285">
    <property type="entry name" value="Elong-fact-P_C"/>
    <property type="match status" value="1"/>
</dbReference>
<dbReference type="NCBIfam" id="NF001810">
    <property type="entry name" value="PRK00529.1"/>
    <property type="match status" value="1"/>
</dbReference>
<dbReference type="InterPro" id="IPR014722">
    <property type="entry name" value="Rib_uL2_dom2"/>
</dbReference>
<dbReference type="InterPro" id="IPR012340">
    <property type="entry name" value="NA-bd_OB-fold"/>
</dbReference>
<comment type="similarity">
    <text evidence="3 7 9">Belongs to the elongation factor P family.</text>
</comment>
<dbReference type="InterPro" id="IPR008991">
    <property type="entry name" value="Translation_prot_SH3-like_sf"/>
</dbReference>
<dbReference type="FunFam" id="2.40.50.140:FF:000004">
    <property type="entry name" value="Elongation factor P"/>
    <property type="match status" value="1"/>
</dbReference>
<comment type="pathway">
    <text evidence="2 7">Protein biosynthesis; polypeptide chain elongation.</text>
</comment>
<protein>
    <recommendedName>
        <fullName evidence="7 8">Elongation factor P</fullName>
        <shortName evidence="7">EF-P</shortName>
    </recommendedName>
</protein>
<gene>
    <name evidence="7 12" type="primary">efp</name>
    <name evidence="12" type="ORF">COW28_07790</name>
</gene>
<keyword evidence="4 7" id="KW-0963">Cytoplasm</keyword>
<dbReference type="SUPFAM" id="SSF50104">
    <property type="entry name" value="Translation proteins SH3-like domain"/>
    <property type="match status" value="1"/>
</dbReference>
<dbReference type="PIRSF" id="PIRSF005901">
    <property type="entry name" value="EF-P"/>
    <property type="match status" value="1"/>
</dbReference>
<evidence type="ECO:0000259" key="10">
    <source>
        <dbReference type="SMART" id="SM00841"/>
    </source>
</evidence>
<dbReference type="SMART" id="SM01185">
    <property type="entry name" value="EFP"/>
    <property type="match status" value="1"/>
</dbReference>
<evidence type="ECO:0000256" key="3">
    <source>
        <dbReference type="ARBA" id="ARBA00009479"/>
    </source>
</evidence>
<dbReference type="PANTHER" id="PTHR30053">
    <property type="entry name" value="ELONGATION FACTOR P"/>
    <property type="match status" value="1"/>
</dbReference>
<dbReference type="FunFam" id="2.30.30.30:FF:000003">
    <property type="entry name" value="Elongation factor P"/>
    <property type="match status" value="1"/>
</dbReference>